<dbReference type="SUPFAM" id="SSF56112">
    <property type="entry name" value="Protein kinase-like (PK-like)"/>
    <property type="match status" value="1"/>
</dbReference>
<keyword evidence="2" id="KW-0472">Membrane</keyword>
<dbReference type="PANTHER" id="PTHR45890:SF1">
    <property type="entry name" value="AARF DOMAIN CONTAINING KINASE 2"/>
    <property type="match status" value="1"/>
</dbReference>
<reference evidence="4 5" key="1">
    <citation type="journal article" date="2014" name="PLoS Genet.">
        <title>Analysis of the Phlebiopsis gigantea genome, transcriptome and secretome provides insight into its pioneer colonization strategies of wood.</title>
        <authorList>
            <person name="Hori C."/>
            <person name="Ishida T."/>
            <person name="Igarashi K."/>
            <person name="Samejima M."/>
            <person name="Suzuki H."/>
            <person name="Master E."/>
            <person name="Ferreira P."/>
            <person name="Ruiz-Duenas F.J."/>
            <person name="Held B."/>
            <person name="Canessa P."/>
            <person name="Larrondo L.F."/>
            <person name="Schmoll M."/>
            <person name="Druzhinina I.S."/>
            <person name="Kubicek C.P."/>
            <person name="Gaskell J.A."/>
            <person name="Kersten P."/>
            <person name="St John F."/>
            <person name="Glasner J."/>
            <person name="Sabat G."/>
            <person name="Splinter BonDurant S."/>
            <person name="Syed K."/>
            <person name="Yadav J."/>
            <person name="Mgbeahuruike A.C."/>
            <person name="Kovalchuk A."/>
            <person name="Asiegbu F.O."/>
            <person name="Lackner G."/>
            <person name="Hoffmeister D."/>
            <person name="Rencoret J."/>
            <person name="Gutierrez A."/>
            <person name="Sun H."/>
            <person name="Lindquist E."/>
            <person name="Barry K."/>
            <person name="Riley R."/>
            <person name="Grigoriev I.V."/>
            <person name="Henrissat B."/>
            <person name="Kues U."/>
            <person name="Berka R.M."/>
            <person name="Martinez A.T."/>
            <person name="Covert S.F."/>
            <person name="Blanchette R.A."/>
            <person name="Cullen D."/>
        </authorList>
    </citation>
    <scope>NUCLEOTIDE SEQUENCE [LARGE SCALE GENOMIC DNA]</scope>
    <source>
        <strain evidence="4 5">11061_1 CR5-6</strain>
    </source>
</reference>
<comment type="similarity">
    <text evidence="1">Belongs to the protein kinase superfamily. ADCK protein kinase family.</text>
</comment>
<dbReference type="GO" id="GO:0005739">
    <property type="term" value="C:mitochondrion"/>
    <property type="evidence" value="ECO:0007669"/>
    <property type="project" value="TreeGrafter"/>
</dbReference>
<sequence length="710" mass="80427">MVSRWSAMPHGMRQTVISYLELSAHRTTPRNAFIWTRRAHTATPFAPHIPLQGPKSPRRYFWLLPVVGGLALYLSPKPKSLFPDILFSPTIIPCNDPSRQPLEPIIHSPAEPHKSLVLQVALFLRDHVWEPVLTARRLVYLLFLFVPVLITSPMILVGPQERILGGDRWGAVWWYEFLTAQMQRAGPTFVKLGQWAASRADLFPKLLCDRMGALHSRGKAHPFAHTRNVIERVFQRPFEEVFEEFDPVPIGTGAIAQVYRAKLRSDLIPPSHLVPKRHLLTGPAGLAPAILQPPAVVPTNVVAIKILHPKVDKTISRDLRIMSFFANALTLIPGVQWLSLPEEVEVFGLMMREQLDLRNEERNLVEFEKCFSGRRLPIIFPRPLDTWSTSNMLIEEYQNALSMEDFLRNGGGPFNDTLAEVGLDAFLNMLLLDNFVHSDLHPGNIMIKFTKPMSTGVLLQNAWHALFQSKEQKVNDDLAHAGSLYLDPTTENIVDGLRSLREDPPAWRAELTRIHDEGYLPEIVFIDAGLVTTLDSTNRRNFLELFRAIAEFDGYHAGELMISRCRTPELAVDPETFALKMQHIVLQVKRKTFSLGQIKISDILHSVLKAVREHHVKMEADFVNTVISVLLLEGIGRQLDPGLDLFKSALPILRQLGRQMGTQENIQKMERGNLGAFLKVWVYMEARELASSALVDADELIKYDWLTPAI</sequence>
<dbReference type="InterPro" id="IPR052402">
    <property type="entry name" value="ADCK_kinase"/>
</dbReference>
<evidence type="ECO:0000256" key="2">
    <source>
        <dbReference type="SAM" id="Phobius"/>
    </source>
</evidence>
<dbReference type="HOGENOM" id="CLU_006533_6_0_1"/>
<dbReference type="AlphaFoldDB" id="A0A0C3SDR1"/>
<dbReference type="PANTHER" id="PTHR45890">
    <property type="entry name" value="AARF DOMAIN CONTAINING KINASE 2 (PREDICTED)"/>
    <property type="match status" value="1"/>
</dbReference>
<feature type="domain" description="ABC1 atypical kinase-like" evidence="3">
    <location>
        <begin position="301"/>
        <end position="450"/>
    </location>
</feature>
<keyword evidence="5" id="KW-1185">Reference proteome</keyword>
<keyword evidence="2" id="KW-0812">Transmembrane</keyword>
<gene>
    <name evidence="4" type="ORF">PHLGIDRAFT_98885</name>
</gene>
<dbReference type="InterPro" id="IPR011009">
    <property type="entry name" value="Kinase-like_dom_sf"/>
</dbReference>
<evidence type="ECO:0000259" key="3">
    <source>
        <dbReference type="Pfam" id="PF03109"/>
    </source>
</evidence>
<dbReference type="InterPro" id="IPR044095">
    <property type="entry name" value="ADCK2_dom"/>
</dbReference>
<feature type="transmembrane region" description="Helical" evidence="2">
    <location>
        <begin position="138"/>
        <end position="158"/>
    </location>
</feature>
<organism evidence="4 5">
    <name type="scientific">Phlebiopsis gigantea (strain 11061_1 CR5-6)</name>
    <name type="common">White-rot fungus</name>
    <name type="synonym">Peniophora gigantea</name>
    <dbReference type="NCBI Taxonomy" id="745531"/>
    <lineage>
        <taxon>Eukaryota</taxon>
        <taxon>Fungi</taxon>
        <taxon>Dikarya</taxon>
        <taxon>Basidiomycota</taxon>
        <taxon>Agaricomycotina</taxon>
        <taxon>Agaricomycetes</taxon>
        <taxon>Polyporales</taxon>
        <taxon>Phanerochaetaceae</taxon>
        <taxon>Phlebiopsis</taxon>
    </lineage>
</organism>
<dbReference type="Proteomes" id="UP000053257">
    <property type="component" value="Unassembled WGS sequence"/>
</dbReference>
<dbReference type="STRING" id="745531.A0A0C3SDR1"/>
<evidence type="ECO:0000256" key="1">
    <source>
        <dbReference type="ARBA" id="ARBA00009670"/>
    </source>
</evidence>
<keyword evidence="2" id="KW-1133">Transmembrane helix</keyword>
<proteinExistence type="inferred from homology"/>
<dbReference type="CDD" id="cd13971">
    <property type="entry name" value="ADCK2-like"/>
    <property type="match status" value="1"/>
</dbReference>
<dbReference type="EMBL" id="KN840442">
    <property type="protein sequence ID" value="KIP12072.1"/>
    <property type="molecule type" value="Genomic_DNA"/>
</dbReference>
<evidence type="ECO:0000313" key="5">
    <source>
        <dbReference type="Proteomes" id="UP000053257"/>
    </source>
</evidence>
<evidence type="ECO:0000313" key="4">
    <source>
        <dbReference type="EMBL" id="KIP12072.1"/>
    </source>
</evidence>
<accession>A0A0C3SDR1</accession>
<dbReference type="Pfam" id="PF03109">
    <property type="entry name" value="ABC1"/>
    <property type="match status" value="2"/>
</dbReference>
<dbReference type="OrthoDB" id="1290869at2759"/>
<feature type="domain" description="ABC1 atypical kinase-like" evidence="3">
    <location>
        <begin position="214"/>
        <end position="265"/>
    </location>
</feature>
<protein>
    <recommendedName>
        <fullName evidence="3">ABC1 atypical kinase-like domain-containing protein</fullName>
    </recommendedName>
</protein>
<dbReference type="InterPro" id="IPR004147">
    <property type="entry name" value="ABC1_dom"/>
</dbReference>
<name>A0A0C3SDR1_PHLG1</name>